<feature type="non-terminal residue" evidence="1">
    <location>
        <position position="1"/>
    </location>
</feature>
<organism evidence="1 2">
    <name type="scientific">Lindgomyces ingoldianus</name>
    <dbReference type="NCBI Taxonomy" id="673940"/>
    <lineage>
        <taxon>Eukaryota</taxon>
        <taxon>Fungi</taxon>
        <taxon>Dikarya</taxon>
        <taxon>Ascomycota</taxon>
        <taxon>Pezizomycotina</taxon>
        <taxon>Dothideomycetes</taxon>
        <taxon>Pleosporomycetidae</taxon>
        <taxon>Pleosporales</taxon>
        <taxon>Lindgomycetaceae</taxon>
        <taxon>Lindgomyces</taxon>
    </lineage>
</organism>
<dbReference type="EMBL" id="MU003500">
    <property type="protein sequence ID" value="KAF2473460.1"/>
    <property type="molecule type" value="Genomic_DNA"/>
</dbReference>
<reference evidence="1" key="1">
    <citation type="journal article" date="2020" name="Stud. Mycol.">
        <title>101 Dothideomycetes genomes: a test case for predicting lifestyles and emergence of pathogens.</title>
        <authorList>
            <person name="Haridas S."/>
            <person name="Albert R."/>
            <person name="Binder M."/>
            <person name="Bloem J."/>
            <person name="Labutti K."/>
            <person name="Salamov A."/>
            <person name="Andreopoulos B."/>
            <person name="Baker S."/>
            <person name="Barry K."/>
            <person name="Bills G."/>
            <person name="Bluhm B."/>
            <person name="Cannon C."/>
            <person name="Castanera R."/>
            <person name="Culley D."/>
            <person name="Daum C."/>
            <person name="Ezra D."/>
            <person name="Gonzalez J."/>
            <person name="Henrissat B."/>
            <person name="Kuo A."/>
            <person name="Liang C."/>
            <person name="Lipzen A."/>
            <person name="Lutzoni F."/>
            <person name="Magnuson J."/>
            <person name="Mondo S."/>
            <person name="Nolan M."/>
            <person name="Ohm R."/>
            <person name="Pangilinan J."/>
            <person name="Park H.-J."/>
            <person name="Ramirez L."/>
            <person name="Alfaro M."/>
            <person name="Sun H."/>
            <person name="Tritt A."/>
            <person name="Yoshinaga Y."/>
            <person name="Zwiers L.-H."/>
            <person name="Turgeon B."/>
            <person name="Goodwin S."/>
            <person name="Spatafora J."/>
            <person name="Crous P."/>
            <person name="Grigoriev I."/>
        </authorList>
    </citation>
    <scope>NUCLEOTIDE SEQUENCE</scope>
    <source>
        <strain evidence="1">ATCC 200398</strain>
    </source>
</reference>
<evidence type="ECO:0000313" key="1">
    <source>
        <dbReference type="EMBL" id="KAF2473460.1"/>
    </source>
</evidence>
<keyword evidence="2" id="KW-1185">Reference proteome</keyword>
<evidence type="ECO:0000313" key="2">
    <source>
        <dbReference type="Proteomes" id="UP000799755"/>
    </source>
</evidence>
<name>A0ACB6R2Y1_9PLEO</name>
<protein>
    <submittedName>
        <fullName evidence="1">Kinase-like protein</fullName>
    </submittedName>
</protein>
<proteinExistence type="predicted"/>
<sequence>VIEEVRDVTTGLCFAKKTFRLDAGRLDEAKQILRHEAQTIRGLAPHPHVIRIHTTYIVEKKLAVILQPAVSQGALATFLSIFRNVGEHENAFIIRRAFGCLPRCMDYMHSDALSHMLFIRNKDAKPRNILFHQDFTDFGLSNHCTHRHTTTSVRPAQFTAKYCAPEAADLNNRNRKSDIFSLGCEFLDMFASL</sequence>
<comment type="caution">
    <text evidence="1">The sequence shown here is derived from an EMBL/GenBank/DDBJ whole genome shotgun (WGS) entry which is preliminary data.</text>
</comment>
<accession>A0ACB6R2Y1</accession>
<dbReference type="Proteomes" id="UP000799755">
    <property type="component" value="Unassembled WGS sequence"/>
</dbReference>
<feature type="non-terminal residue" evidence="1">
    <location>
        <position position="193"/>
    </location>
</feature>
<gene>
    <name evidence="1" type="ORF">BDR25DRAFT_187002</name>
</gene>